<dbReference type="OrthoDB" id="2255535at2759"/>
<accession>A0A8H7EQ70</accession>
<protein>
    <submittedName>
        <fullName evidence="2">Uncharacterized protein</fullName>
    </submittedName>
</protein>
<evidence type="ECO:0000313" key="3">
    <source>
        <dbReference type="Proteomes" id="UP000605846"/>
    </source>
</evidence>
<dbReference type="Proteomes" id="UP000605846">
    <property type="component" value="Unassembled WGS sequence"/>
</dbReference>
<name>A0A8H7EQ70_9FUNG</name>
<gene>
    <name evidence="2" type="ORF">EC973_007849</name>
</gene>
<feature type="region of interest" description="Disordered" evidence="1">
    <location>
        <begin position="124"/>
        <end position="149"/>
    </location>
</feature>
<evidence type="ECO:0000256" key="1">
    <source>
        <dbReference type="SAM" id="MobiDB-lite"/>
    </source>
</evidence>
<organism evidence="2 3">
    <name type="scientific">Apophysomyces ossiformis</name>
    <dbReference type="NCBI Taxonomy" id="679940"/>
    <lineage>
        <taxon>Eukaryota</taxon>
        <taxon>Fungi</taxon>
        <taxon>Fungi incertae sedis</taxon>
        <taxon>Mucoromycota</taxon>
        <taxon>Mucoromycotina</taxon>
        <taxon>Mucoromycetes</taxon>
        <taxon>Mucorales</taxon>
        <taxon>Mucorineae</taxon>
        <taxon>Mucoraceae</taxon>
        <taxon>Apophysomyces</taxon>
    </lineage>
</organism>
<reference evidence="2" key="1">
    <citation type="submission" date="2020-01" db="EMBL/GenBank/DDBJ databases">
        <title>Genome Sequencing of Three Apophysomyces-Like Fungal Strains Confirms a Novel Fungal Genus in the Mucoromycota with divergent Burkholderia-like Endosymbiotic Bacteria.</title>
        <authorList>
            <person name="Stajich J.E."/>
            <person name="Macias A.M."/>
            <person name="Carter-House D."/>
            <person name="Lovett B."/>
            <person name="Kasson L.R."/>
            <person name="Berry K."/>
            <person name="Grigoriev I."/>
            <person name="Chang Y."/>
            <person name="Spatafora J."/>
            <person name="Kasson M.T."/>
        </authorList>
    </citation>
    <scope>NUCLEOTIDE SEQUENCE</scope>
    <source>
        <strain evidence="2">NRRL A-21654</strain>
    </source>
</reference>
<comment type="caution">
    <text evidence="2">The sequence shown here is derived from an EMBL/GenBank/DDBJ whole genome shotgun (WGS) entry which is preliminary data.</text>
</comment>
<dbReference type="AlphaFoldDB" id="A0A8H7EQ70"/>
<keyword evidence="3" id="KW-1185">Reference proteome</keyword>
<sequence>MAENRDDRYVRTRNDLGRNLKTASVVHAKPRNKEAATHVEEVYDRPHEEKWQEQEVTHGAKRDPKVGILQFQSDVAFVCFRILVPMKQHKEDQRHLLSMAEDTAASENEEEAIEFATYVESDDDDEDPFFMPEHNKKSSTLSFSRLNRV</sequence>
<evidence type="ECO:0000313" key="2">
    <source>
        <dbReference type="EMBL" id="KAF7727236.1"/>
    </source>
</evidence>
<feature type="compositionally biased region" description="Polar residues" evidence="1">
    <location>
        <begin position="138"/>
        <end position="149"/>
    </location>
</feature>
<dbReference type="EMBL" id="JABAYA010000061">
    <property type="protein sequence ID" value="KAF7727236.1"/>
    <property type="molecule type" value="Genomic_DNA"/>
</dbReference>
<proteinExistence type="predicted"/>